<evidence type="ECO:0000256" key="9">
    <source>
        <dbReference type="SAM" id="Phobius"/>
    </source>
</evidence>
<dbReference type="InterPro" id="IPR036890">
    <property type="entry name" value="HATPase_C_sf"/>
</dbReference>
<evidence type="ECO:0000256" key="7">
    <source>
        <dbReference type="ARBA" id="ARBA00022840"/>
    </source>
</evidence>
<dbReference type="EC" id="2.7.13.3" evidence="2"/>
<feature type="transmembrane region" description="Helical" evidence="9">
    <location>
        <begin position="140"/>
        <end position="162"/>
    </location>
</feature>
<evidence type="ECO:0000259" key="10">
    <source>
        <dbReference type="Pfam" id="PF07730"/>
    </source>
</evidence>
<comment type="catalytic activity">
    <reaction evidence="1">
        <text>ATP + protein L-histidine = ADP + protein N-phospho-L-histidine.</text>
        <dbReference type="EC" id="2.7.13.3"/>
    </reaction>
</comment>
<evidence type="ECO:0000256" key="8">
    <source>
        <dbReference type="ARBA" id="ARBA00023012"/>
    </source>
</evidence>
<dbReference type="RefSeq" id="WP_188524906.1">
    <property type="nucleotide sequence ID" value="NZ_BMDG01000013.1"/>
</dbReference>
<keyword evidence="7" id="KW-0067">ATP-binding</keyword>
<evidence type="ECO:0000313" key="11">
    <source>
        <dbReference type="EMBL" id="GGI10971.1"/>
    </source>
</evidence>
<keyword evidence="9" id="KW-0812">Transmembrane</keyword>
<name>A0ABQ2B9H3_9MICO</name>
<dbReference type="SUPFAM" id="SSF55874">
    <property type="entry name" value="ATPase domain of HSP90 chaperone/DNA topoisomerase II/histidine kinase"/>
    <property type="match status" value="1"/>
</dbReference>
<feature type="transmembrane region" description="Helical" evidence="9">
    <location>
        <begin position="22"/>
        <end position="41"/>
    </location>
</feature>
<accession>A0ABQ2B9H3</accession>
<dbReference type="Gene3D" id="3.30.565.10">
    <property type="entry name" value="Histidine kinase-like ATPase, C-terminal domain"/>
    <property type="match status" value="1"/>
</dbReference>
<evidence type="ECO:0000256" key="2">
    <source>
        <dbReference type="ARBA" id="ARBA00012438"/>
    </source>
</evidence>
<dbReference type="PANTHER" id="PTHR24421:SF10">
    <property type="entry name" value="NITRATE_NITRITE SENSOR PROTEIN NARQ"/>
    <property type="match status" value="1"/>
</dbReference>
<feature type="domain" description="Signal transduction histidine kinase subgroup 3 dimerisation and phosphoacceptor" evidence="10">
    <location>
        <begin position="192"/>
        <end position="258"/>
    </location>
</feature>
<evidence type="ECO:0000256" key="1">
    <source>
        <dbReference type="ARBA" id="ARBA00000085"/>
    </source>
</evidence>
<evidence type="ECO:0000256" key="6">
    <source>
        <dbReference type="ARBA" id="ARBA00022777"/>
    </source>
</evidence>
<sequence length="403" mass="43056">MPDPASARAPARSRAAHVWGEVWRVLLAAFAGLVGLLAIAWEYDTGQRVFPPDLWAVDFLVGLCGLPLLLLRRRAPLTIALLLAAASAVSITVVGASAIAAISLATTRRWWAIVGLGVVFNVAGWVYGRTHPPTDGYGPLFDVIAGTLSYALLVWIGAYIGLRREHLQSLRERAETAEREQTSRVAQARSTERARIAREMHDVLAHRMSLVAMHAGALAYRTDLPPEKVAETAGVVQSNAHAALTELREVLGVLRDPSADPVEAGPEAPQPTLEDLDDLLAEARASGVEVHLVRAVGSLDGLAESVSRHAYRIVQEGLTNARKHAPWAPVTVRVEGAPGEGLELRVRNPVRTVGPAREPEPVPPASGLGLLGLAERAELSGGRLVYGQAGGAFVLHAWLPWAS</sequence>
<dbReference type="EMBL" id="BMDG01000013">
    <property type="protein sequence ID" value="GGI10971.1"/>
    <property type="molecule type" value="Genomic_DNA"/>
</dbReference>
<dbReference type="PANTHER" id="PTHR24421">
    <property type="entry name" value="NITRATE/NITRITE SENSOR PROTEIN NARX-RELATED"/>
    <property type="match status" value="1"/>
</dbReference>
<feature type="transmembrane region" description="Helical" evidence="9">
    <location>
        <begin position="78"/>
        <end position="104"/>
    </location>
</feature>
<feature type="transmembrane region" description="Helical" evidence="9">
    <location>
        <begin position="53"/>
        <end position="71"/>
    </location>
</feature>
<dbReference type="Proteomes" id="UP000632535">
    <property type="component" value="Unassembled WGS sequence"/>
</dbReference>
<dbReference type="Gene3D" id="1.20.5.1930">
    <property type="match status" value="1"/>
</dbReference>
<keyword evidence="3" id="KW-0597">Phosphoprotein</keyword>
<dbReference type="InterPro" id="IPR050482">
    <property type="entry name" value="Sensor_HK_TwoCompSys"/>
</dbReference>
<evidence type="ECO:0000313" key="12">
    <source>
        <dbReference type="Proteomes" id="UP000632535"/>
    </source>
</evidence>
<dbReference type="InterPro" id="IPR011712">
    <property type="entry name" value="Sig_transdc_His_kin_sub3_dim/P"/>
</dbReference>
<keyword evidence="9" id="KW-1133">Transmembrane helix</keyword>
<reference evidence="12" key="1">
    <citation type="journal article" date="2019" name="Int. J. Syst. Evol. Microbiol.">
        <title>The Global Catalogue of Microorganisms (GCM) 10K type strain sequencing project: providing services to taxonomists for standard genome sequencing and annotation.</title>
        <authorList>
            <consortium name="The Broad Institute Genomics Platform"/>
            <consortium name="The Broad Institute Genome Sequencing Center for Infectious Disease"/>
            <person name="Wu L."/>
            <person name="Ma J."/>
        </authorList>
    </citation>
    <scope>NUCLEOTIDE SEQUENCE [LARGE SCALE GENOMIC DNA]</scope>
    <source>
        <strain evidence="12">CCM 8653</strain>
    </source>
</reference>
<keyword evidence="12" id="KW-1185">Reference proteome</keyword>
<gene>
    <name evidence="11" type="ORF">GCM10007368_33880</name>
</gene>
<keyword evidence="8" id="KW-0902">Two-component regulatory system</keyword>
<proteinExistence type="predicted"/>
<feature type="transmembrane region" description="Helical" evidence="9">
    <location>
        <begin position="110"/>
        <end position="128"/>
    </location>
</feature>
<keyword evidence="9" id="KW-0472">Membrane</keyword>
<dbReference type="Pfam" id="PF07730">
    <property type="entry name" value="HisKA_3"/>
    <property type="match status" value="1"/>
</dbReference>
<keyword evidence="5" id="KW-0547">Nucleotide-binding</keyword>
<keyword evidence="4" id="KW-0808">Transferase</keyword>
<protein>
    <recommendedName>
        <fullName evidence="2">histidine kinase</fullName>
        <ecNumber evidence="2">2.7.13.3</ecNumber>
    </recommendedName>
</protein>
<dbReference type="CDD" id="cd16917">
    <property type="entry name" value="HATPase_UhpB-NarQ-NarX-like"/>
    <property type="match status" value="1"/>
</dbReference>
<evidence type="ECO:0000256" key="3">
    <source>
        <dbReference type="ARBA" id="ARBA00022553"/>
    </source>
</evidence>
<organism evidence="11 12">
    <name type="scientific">Isoptericola cucumis</name>
    <dbReference type="NCBI Taxonomy" id="1776856"/>
    <lineage>
        <taxon>Bacteria</taxon>
        <taxon>Bacillati</taxon>
        <taxon>Actinomycetota</taxon>
        <taxon>Actinomycetes</taxon>
        <taxon>Micrococcales</taxon>
        <taxon>Promicromonosporaceae</taxon>
        <taxon>Isoptericola</taxon>
    </lineage>
</organism>
<keyword evidence="6" id="KW-0418">Kinase</keyword>
<evidence type="ECO:0000256" key="4">
    <source>
        <dbReference type="ARBA" id="ARBA00022679"/>
    </source>
</evidence>
<comment type="caution">
    <text evidence="11">The sequence shown here is derived from an EMBL/GenBank/DDBJ whole genome shotgun (WGS) entry which is preliminary data.</text>
</comment>
<evidence type="ECO:0000256" key="5">
    <source>
        <dbReference type="ARBA" id="ARBA00022741"/>
    </source>
</evidence>